<organism evidence="1 2">
    <name type="scientific">Desulfofundulus australicus DSM 11792</name>
    <dbReference type="NCBI Taxonomy" id="1121425"/>
    <lineage>
        <taxon>Bacteria</taxon>
        <taxon>Bacillati</taxon>
        <taxon>Bacillota</taxon>
        <taxon>Clostridia</taxon>
        <taxon>Eubacteriales</taxon>
        <taxon>Peptococcaceae</taxon>
        <taxon>Desulfofundulus</taxon>
    </lineage>
</organism>
<accession>A0A1M4SEV6</accession>
<evidence type="ECO:0000313" key="1">
    <source>
        <dbReference type="EMBL" id="SHE30726.1"/>
    </source>
</evidence>
<dbReference type="Proteomes" id="UP000184196">
    <property type="component" value="Unassembled WGS sequence"/>
</dbReference>
<dbReference type="AlphaFoldDB" id="A0A1M4SEV6"/>
<reference evidence="2" key="1">
    <citation type="submission" date="2016-11" db="EMBL/GenBank/DDBJ databases">
        <authorList>
            <person name="Varghese N."/>
            <person name="Submissions S."/>
        </authorList>
    </citation>
    <scope>NUCLEOTIDE SEQUENCE [LARGE SCALE GENOMIC DNA]</scope>
    <source>
        <strain evidence="2">DSM 11792</strain>
    </source>
</reference>
<keyword evidence="2" id="KW-1185">Reference proteome</keyword>
<dbReference type="EMBL" id="FQUW01000004">
    <property type="protein sequence ID" value="SHE30726.1"/>
    <property type="molecule type" value="Genomic_DNA"/>
</dbReference>
<evidence type="ECO:0000313" key="2">
    <source>
        <dbReference type="Proteomes" id="UP000184196"/>
    </source>
</evidence>
<proteinExistence type="predicted"/>
<gene>
    <name evidence="1" type="ORF">SAMN02745218_00106</name>
</gene>
<dbReference type="RefSeq" id="WP_027356237.1">
    <property type="nucleotide sequence ID" value="NZ_FQUW01000004.1"/>
</dbReference>
<protein>
    <submittedName>
        <fullName evidence="1">Uncharacterized protein</fullName>
    </submittedName>
</protein>
<dbReference type="OrthoDB" id="3174265at2"/>
<sequence length="105" mass="12322">MVNYRVTVILKLLEGNLPLEKIQGPVRPEDVRQLGDFLKERLERVASMMELLREKGFCCRGTRKAVILEGCSLEAYQVKELLQDHGFKPHEYEIKLEYTRQWGIM</sequence>
<name>A0A1M4SEV6_9FIRM</name>